<feature type="domain" description="DNA helicase DnaB-like N-terminal" evidence="4">
    <location>
        <begin position="21"/>
        <end position="63"/>
    </location>
</feature>
<dbReference type="GO" id="GO:0005829">
    <property type="term" value="C:cytosol"/>
    <property type="evidence" value="ECO:0007669"/>
    <property type="project" value="TreeGrafter"/>
</dbReference>
<evidence type="ECO:0000259" key="4">
    <source>
        <dbReference type="Pfam" id="PF00772"/>
    </source>
</evidence>
<dbReference type="InterPro" id="IPR036185">
    <property type="entry name" value="DNA_heli_DnaB-like_N_sf"/>
</dbReference>
<dbReference type="GO" id="GO:0005524">
    <property type="term" value="F:ATP binding"/>
    <property type="evidence" value="ECO:0007669"/>
    <property type="project" value="InterPro"/>
</dbReference>
<dbReference type="SUPFAM" id="SSF48024">
    <property type="entry name" value="N-terminal domain of DnaB helicase"/>
    <property type="match status" value="1"/>
</dbReference>
<dbReference type="PANTHER" id="PTHR30153:SF2">
    <property type="entry name" value="REPLICATIVE DNA HELICASE"/>
    <property type="match status" value="1"/>
</dbReference>
<reference evidence="5" key="1">
    <citation type="submission" date="2013-08" db="EMBL/GenBank/DDBJ databases">
        <authorList>
            <person name="Mendez C."/>
            <person name="Richter M."/>
            <person name="Ferrer M."/>
            <person name="Sanchez J."/>
        </authorList>
    </citation>
    <scope>NUCLEOTIDE SEQUENCE</scope>
</reference>
<evidence type="ECO:0000256" key="1">
    <source>
        <dbReference type="ARBA" id="ARBA00022705"/>
    </source>
</evidence>
<keyword evidence="5" id="KW-0067">ATP-binding</keyword>
<keyword evidence="5" id="KW-0378">Hydrolase</keyword>
<dbReference type="GO" id="GO:0006260">
    <property type="term" value="P:DNA replication"/>
    <property type="evidence" value="ECO:0007669"/>
    <property type="project" value="UniProtKB-KW"/>
</dbReference>
<dbReference type="AlphaFoldDB" id="T0YSZ7"/>
<feature type="region of interest" description="Disordered" evidence="3">
    <location>
        <begin position="1"/>
        <end position="24"/>
    </location>
</feature>
<dbReference type="Gene3D" id="1.10.860.10">
    <property type="entry name" value="DNAb Helicase, Chain A"/>
    <property type="match status" value="1"/>
</dbReference>
<dbReference type="PANTHER" id="PTHR30153">
    <property type="entry name" value="REPLICATIVE DNA HELICASE DNAB"/>
    <property type="match status" value="1"/>
</dbReference>
<dbReference type="GO" id="GO:0003677">
    <property type="term" value="F:DNA binding"/>
    <property type="evidence" value="ECO:0007669"/>
    <property type="project" value="UniProtKB-KW"/>
</dbReference>
<keyword evidence="5" id="KW-0347">Helicase</keyword>
<keyword evidence="1" id="KW-0235">DNA replication</keyword>
<dbReference type="EMBL" id="AUZZ01008800">
    <property type="protein sequence ID" value="EQD36283.1"/>
    <property type="molecule type" value="Genomic_DNA"/>
</dbReference>
<keyword evidence="5" id="KW-0547">Nucleotide-binding</keyword>
<gene>
    <name evidence="5" type="ORF">B2A_12206</name>
</gene>
<reference evidence="5" key="2">
    <citation type="journal article" date="2014" name="ISME J.">
        <title>Microbial stratification in low pH oxic and suboxic macroscopic growths along an acid mine drainage.</title>
        <authorList>
            <person name="Mendez-Garcia C."/>
            <person name="Mesa V."/>
            <person name="Sprenger R.R."/>
            <person name="Richter M."/>
            <person name="Diez M.S."/>
            <person name="Solano J."/>
            <person name="Bargiela R."/>
            <person name="Golyshina O.V."/>
            <person name="Manteca A."/>
            <person name="Ramos J.L."/>
            <person name="Gallego J.R."/>
            <person name="Llorente I."/>
            <person name="Martins Dos Santos V.A."/>
            <person name="Jensen O.N."/>
            <person name="Pelaez A.I."/>
            <person name="Sanchez J."/>
            <person name="Ferrer M."/>
        </authorList>
    </citation>
    <scope>NUCLEOTIDE SEQUENCE</scope>
</reference>
<proteinExistence type="predicted"/>
<sequence>MAAFPKAHREGGSAAGDAPTPPHSVEAEQAVLGGLLLDANAWDQVADVINEGDFYRPDHRLVF</sequence>
<name>T0YSZ7_9ZZZZ</name>
<dbReference type="GO" id="GO:0003678">
    <property type="term" value="F:DNA helicase activity"/>
    <property type="evidence" value="ECO:0007669"/>
    <property type="project" value="InterPro"/>
</dbReference>
<comment type="caution">
    <text evidence="5">The sequence shown here is derived from an EMBL/GenBank/DDBJ whole genome shotgun (WGS) entry which is preliminary data.</text>
</comment>
<evidence type="ECO:0000313" key="5">
    <source>
        <dbReference type="EMBL" id="EQD36283.1"/>
    </source>
</evidence>
<dbReference type="InterPro" id="IPR016136">
    <property type="entry name" value="DNA_helicase_N/primase_C"/>
</dbReference>
<organism evidence="5">
    <name type="scientific">mine drainage metagenome</name>
    <dbReference type="NCBI Taxonomy" id="410659"/>
    <lineage>
        <taxon>unclassified sequences</taxon>
        <taxon>metagenomes</taxon>
        <taxon>ecological metagenomes</taxon>
    </lineage>
</organism>
<dbReference type="InterPro" id="IPR007693">
    <property type="entry name" value="DNA_helicase_DnaB-like_N"/>
</dbReference>
<dbReference type="Pfam" id="PF00772">
    <property type="entry name" value="DnaB"/>
    <property type="match status" value="1"/>
</dbReference>
<evidence type="ECO:0000256" key="2">
    <source>
        <dbReference type="ARBA" id="ARBA00023125"/>
    </source>
</evidence>
<feature type="non-terminal residue" evidence="5">
    <location>
        <position position="63"/>
    </location>
</feature>
<keyword evidence="2" id="KW-0238">DNA-binding</keyword>
<protein>
    <submittedName>
        <fullName evidence="5">Protein containing DNA helicase, DnaB-like protein</fullName>
    </submittedName>
</protein>
<evidence type="ECO:0000256" key="3">
    <source>
        <dbReference type="SAM" id="MobiDB-lite"/>
    </source>
</evidence>
<accession>T0YSZ7</accession>